<evidence type="ECO:0000256" key="6">
    <source>
        <dbReference type="ARBA" id="ARBA00023239"/>
    </source>
</evidence>
<dbReference type="InterPro" id="IPR000741">
    <property type="entry name" value="FBA_I"/>
</dbReference>
<dbReference type="AlphaFoldDB" id="A0A1G5Q1V1"/>
<dbReference type="EMBL" id="FMWD01000003">
    <property type="protein sequence ID" value="SCZ55632.1"/>
    <property type="molecule type" value="Genomic_DNA"/>
</dbReference>
<comment type="similarity">
    <text evidence="3">Belongs to the class I fructose-bisphosphate aldolase family.</text>
</comment>
<dbReference type="Gene3D" id="3.20.20.70">
    <property type="entry name" value="Aldolase class I"/>
    <property type="match status" value="1"/>
</dbReference>
<organism evidence="9 10">
    <name type="scientific">Thiohalomonas denitrificans</name>
    <dbReference type="NCBI Taxonomy" id="415747"/>
    <lineage>
        <taxon>Bacteria</taxon>
        <taxon>Pseudomonadati</taxon>
        <taxon>Pseudomonadota</taxon>
        <taxon>Gammaproteobacteria</taxon>
        <taxon>Thiohalomonadales</taxon>
        <taxon>Thiohalomonadaceae</taxon>
        <taxon>Thiohalomonas</taxon>
    </lineage>
</organism>
<dbReference type="RefSeq" id="WP_092993842.1">
    <property type="nucleotide sequence ID" value="NZ_FMWD01000003.1"/>
</dbReference>
<sequence length="340" mass="36807">MTPTEELHQTMAALVRPGKGILAADESTPTITKRFKAVGIESTEETRRAYRSLLLTTAGVGEYIAGVILFEETLAQTNGSGRSLPEVATEQGIVPGIKVDKGTTELPGAGGDKITQGLDGLRERLVGYKQQGARFAKWREVYSITPHNPTPLGIEANAEVLARYAAACQAEGVVPIVEPEVLLDGDHDIERCAEVSEAVLHEVFHALQRHRVALELMLLKPNMVLPGKSNDRQAEPHEVAEWTIKVLRRTVPAAVQSINFLSGGQTPAQATANLNAMNRDFTGQPWALSFSFARALQEPAMASWGGRSDTVEDAQQAFYHRARLAADASRGGYDPAMDTT</sequence>
<keyword evidence="6" id="KW-0456">Lyase</keyword>
<dbReference type="SUPFAM" id="SSF51569">
    <property type="entry name" value="Aldolase"/>
    <property type="match status" value="1"/>
</dbReference>
<evidence type="ECO:0000256" key="3">
    <source>
        <dbReference type="ARBA" id="ARBA00010387"/>
    </source>
</evidence>
<protein>
    <recommendedName>
        <fullName evidence="8">Probable fructose-bisphosphate aldolase class 1</fullName>
        <ecNumber evidence="4">4.1.2.13</ecNumber>
    </recommendedName>
    <alternativeName>
        <fullName evidence="7">Fructose-bisphosphate aldolase class I</fullName>
    </alternativeName>
</protein>
<evidence type="ECO:0000313" key="9">
    <source>
        <dbReference type="EMBL" id="SCZ55632.1"/>
    </source>
</evidence>
<dbReference type="NCBIfam" id="NF033379">
    <property type="entry name" value="FrucBisAld_I"/>
    <property type="match status" value="1"/>
</dbReference>
<dbReference type="Proteomes" id="UP000199648">
    <property type="component" value="Unassembled WGS sequence"/>
</dbReference>
<dbReference type="OrthoDB" id="9793595at2"/>
<dbReference type="GO" id="GO:0004332">
    <property type="term" value="F:fructose-bisphosphate aldolase activity"/>
    <property type="evidence" value="ECO:0007669"/>
    <property type="project" value="UniProtKB-EC"/>
</dbReference>
<keyword evidence="10" id="KW-1185">Reference proteome</keyword>
<comment type="pathway">
    <text evidence="2">Carbohydrate degradation; glycolysis; D-glyceraldehyde 3-phosphate and glycerone phosphate from D-glucose: step 4/4.</text>
</comment>
<keyword evidence="5" id="KW-0324">Glycolysis</keyword>
<dbReference type="PANTHER" id="PTHR11627">
    <property type="entry name" value="FRUCTOSE-BISPHOSPHATE ALDOLASE"/>
    <property type="match status" value="1"/>
</dbReference>
<evidence type="ECO:0000256" key="7">
    <source>
        <dbReference type="ARBA" id="ARBA00029799"/>
    </source>
</evidence>
<gene>
    <name evidence="9" type="ORF">SAMN03097708_01166</name>
</gene>
<dbReference type="STRING" id="415747.SAMN03097708_01166"/>
<dbReference type="Pfam" id="PF00274">
    <property type="entry name" value="Glycolytic"/>
    <property type="match status" value="1"/>
</dbReference>
<dbReference type="FunFam" id="3.20.20.70:FF:000140">
    <property type="entry name" value="Fructose-bisphosphate aldolase"/>
    <property type="match status" value="1"/>
</dbReference>
<name>A0A1G5Q1V1_9GAMM</name>
<evidence type="ECO:0000256" key="5">
    <source>
        <dbReference type="ARBA" id="ARBA00023152"/>
    </source>
</evidence>
<evidence type="ECO:0000256" key="8">
    <source>
        <dbReference type="ARBA" id="ARBA00072515"/>
    </source>
</evidence>
<dbReference type="UniPathway" id="UPA00109">
    <property type="reaction ID" value="UER00183"/>
</dbReference>
<dbReference type="InterPro" id="IPR013785">
    <property type="entry name" value="Aldolase_TIM"/>
</dbReference>
<evidence type="ECO:0000256" key="1">
    <source>
        <dbReference type="ARBA" id="ARBA00000441"/>
    </source>
</evidence>
<dbReference type="GO" id="GO:0006096">
    <property type="term" value="P:glycolytic process"/>
    <property type="evidence" value="ECO:0007669"/>
    <property type="project" value="UniProtKB-UniPathway"/>
</dbReference>
<accession>A0A1G5Q1V1</accession>
<evidence type="ECO:0000256" key="2">
    <source>
        <dbReference type="ARBA" id="ARBA00004714"/>
    </source>
</evidence>
<dbReference type="EC" id="4.1.2.13" evidence="4"/>
<reference evidence="9 10" key="1">
    <citation type="submission" date="2016-10" db="EMBL/GenBank/DDBJ databases">
        <authorList>
            <person name="de Groot N.N."/>
        </authorList>
    </citation>
    <scope>NUCLEOTIDE SEQUENCE [LARGE SCALE GENOMIC DNA]</scope>
    <source>
        <strain evidence="9 10">HLD2</strain>
    </source>
</reference>
<evidence type="ECO:0000256" key="4">
    <source>
        <dbReference type="ARBA" id="ARBA00013068"/>
    </source>
</evidence>
<evidence type="ECO:0000313" key="10">
    <source>
        <dbReference type="Proteomes" id="UP000199648"/>
    </source>
</evidence>
<proteinExistence type="inferred from homology"/>
<comment type="catalytic activity">
    <reaction evidence="1">
        <text>beta-D-fructose 1,6-bisphosphate = D-glyceraldehyde 3-phosphate + dihydroxyacetone phosphate</text>
        <dbReference type="Rhea" id="RHEA:14729"/>
        <dbReference type="ChEBI" id="CHEBI:32966"/>
        <dbReference type="ChEBI" id="CHEBI:57642"/>
        <dbReference type="ChEBI" id="CHEBI:59776"/>
        <dbReference type="EC" id="4.1.2.13"/>
    </reaction>
</comment>